<sequence length="192" mass="22491">MMPMPEKGQPFTYAQYMMLDEDVRYEVIDGQVFNMSPAPTPKHQAVQRELLVEFATYLRGKECTVFGAPIDVCLAERDDPEQIREWVEPDLVVVCDKNKIREKRIVGVPDLVVEIISKSTVRKDKIVKFHRYERAGVKEYWIVDPMNETIDVYVLEEGRFRHQGMYVRDDTIPVRMFPGFVIELKNVFAEEE</sequence>
<keyword evidence="2" id="KW-0378">Hydrolase</keyword>
<keyword evidence="2" id="KW-0255">Endonuclease</keyword>
<gene>
    <name evidence="2" type="ORF">T260_02870</name>
</gene>
<reference evidence="2 3" key="1">
    <citation type="journal article" date="2014" name="Genome Announc.">
        <title>Draft Genome Sequence of Geobacillus thermopakistaniensis Strain MAS1.</title>
        <authorList>
            <person name="Siddiqui M.A."/>
            <person name="Rashid N."/>
            <person name="Ayyampalayam S."/>
            <person name="Whitman W.B."/>
        </authorList>
    </citation>
    <scope>NUCLEOTIDE SEQUENCE [LARGE SCALE GENOMIC DNA]</scope>
    <source>
        <strain evidence="2 3">MAS1</strain>
    </source>
</reference>
<accession>A0A7U9P7F8</accession>
<dbReference type="EMBL" id="AYSF01000029">
    <property type="protein sequence ID" value="ESU73375.1"/>
    <property type="molecule type" value="Genomic_DNA"/>
</dbReference>
<protein>
    <submittedName>
        <fullName evidence="2">Endonuclease</fullName>
    </submittedName>
</protein>
<keyword evidence="3" id="KW-1185">Reference proteome</keyword>
<name>A0A7U9P7F8_GEOTM</name>
<proteinExistence type="predicted"/>
<organism evidence="2 3">
    <name type="scientific">Geobacillus thermopakistaniensis (strain MAS1)</name>
    <dbReference type="NCBI Taxonomy" id="1408282"/>
    <lineage>
        <taxon>Bacteria</taxon>
        <taxon>Bacillati</taxon>
        <taxon>Bacillota</taxon>
        <taxon>Bacilli</taxon>
        <taxon>Bacillales</taxon>
        <taxon>Anoxybacillaceae</taxon>
        <taxon>Geobacillus</taxon>
    </lineage>
</organism>
<feature type="domain" description="Putative restriction endonuclease" evidence="1">
    <location>
        <begin position="17"/>
        <end position="183"/>
    </location>
</feature>
<dbReference type="PANTHER" id="PTHR36558:SF1">
    <property type="entry name" value="RESTRICTION ENDONUCLEASE DOMAIN-CONTAINING PROTEIN-RELATED"/>
    <property type="match status" value="1"/>
</dbReference>
<evidence type="ECO:0000259" key="1">
    <source>
        <dbReference type="Pfam" id="PF05685"/>
    </source>
</evidence>
<dbReference type="InterPro" id="IPR008538">
    <property type="entry name" value="Uma2"/>
</dbReference>
<dbReference type="Pfam" id="PF05685">
    <property type="entry name" value="Uma2"/>
    <property type="match status" value="1"/>
</dbReference>
<dbReference type="CDD" id="cd06260">
    <property type="entry name" value="DUF820-like"/>
    <property type="match status" value="1"/>
</dbReference>
<dbReference type="SUPFAM" id="SSF52980">
    <property type="entry name" value="Restriction endonuclease-like"/>
    <property type="match status" value="1"/>
</dbReference>
<dbReference type="InterPro" id="IPR011335">
    <property type="entry name" value="Restrct_endonuc-II-like"/>
</dbReference>
<dbReference type="Gene3D" id="3.90.1570.10">
    <property type="entry name" value="tt1808, chain A"/>
    <property type="match status" value="1"/>
</dbReference>
<evidence type="ECO:0000313" key="3">
    <source>
        <dbReference type="Proteomes" id="UP000018339"/>
    </source>
</evidence>
<evidence type="ECO:0000313" key="2">
    <source>
        <dbReference type="EMBL" id="ESU73375.1"/>
    </source>
</evidence>
<comment type="caution">
    <text evidence="2">The sequence shown here is derived from an EMBL/GenBank/DDBJ whole genome shotgun (WGS) entry which is preliminary data.</text>
</comment>
<dbReference type="Proteomes" id="UP000018339">
    <property type="component" value="Unassembled WGS sequence"/>
</dbReference>
<keyword evidence="2" id="KW-0540">Nuclease</keyword>
<dbReference type="AlphaFoldDB" id="A0A7U9P7F8"/>
<dbReference type="InterPro" id="IPR012296">
    <property type="entry name" value="Nuclease_put_TT1808"/>
</dbReference>
<dbReference type="PANTHER" id="PTHR36558">
    <property type="entry name" value="GLR1098 PROTEIN"/>
    <property type="match status" value="1"/>
</dbReference>
<dbReference type="GO" id="GO:0004519">
    <property type="term" value="F:endonuclease activity"/>
    <property type="evidence" value="ECO:0007669"/>
    <property type="project" value="UniProtKB-KW"/>
</dbReference>